<keyword evidence="1" id="KW-0378">Hydrolase</keyword>
<dbReference type="EMBL" id="LPUY01000054">
    <property type="protein sequence ID" value="KUP93285.1"/>
    <property type="molecule type" value="Genomic_DNA"/>
</dbReference>
<dbReference type="InterPro" id="IPR006175">
    <property type="entry name" value="YjgF/YER057c/UK114"/>
</dbReference>
<keyword evidence="2" id="KW-1185">Reference proteome</keyword>
<dbReference type="AlphaFoldDB" id="A0A132BY26"/>
<comment type="caution">
    <text evidence="1">The sequence shown here is derived from an EMBL/GenBank/DDBJ whole genome shotgun (WGS) entry which is preliminary data.</text>
</comment>
<gene>
    <name evidence="1" type="primary">yabJ_1</name>
    <name evidence="1" type="ORF">TRIHO_17810</name>
</gene>
<reference evidence="1 2" key="1">
    <citation type="submission" date="2015-12" db="EMBL/GenBank/DDBJ databases">
        <title>Genome sequence of the marine Rhodobacteraceae strain O3.65, Candidatus Tritonibacter horizontis.</title>
        <authorList>
            <person name="Poehlein A."/>
            <person name="Giebel H.A."/>
            <person name="Voget S."/>
            <person name="Brinkhoff T."/>
        </authorList>
    </citation>
    <scope>NUCLEOTIDE SEQUENCE [LARGE SCALE GENOMIC DNA]</scope>
    <source>
        <strain evidence="1 2">O3.65</strain>
    </source>
</reference>
<dbReference type="Pfam" id="PF01042">
    <property type="entry name" value="Ribonuc_L-PSP"/>
    <property type="match status" value="1"/>
</dbReference>
<dbReference type="GO" id="GO:0120241">
    <property type="term" value="F:2-iminobutanoate/2-iminopropanoate deaminase"/>
    <property type="evidence" value="ECO:0007669"/>
    <property type="project" value="UniProtKB-EC"/>
</dbReference>
<dbReference type="PANTHER" id="PTHR47328">
    <property type="match status" value="1"/>
</dbReference>
<evidence type="ECO:0000313" key="2">
    <source>
        <dbReference type="Proteomes" id="UP000068382"/>
    </source>
</evidence>
<dbReference type="SUPFAM" id="SSF55298">
    <property type="entry name" value="YjgF-like"/>
    <property type="match status" value="1"/>
</dbReference>
<dbReference type="EC" id="3.5.99.10" evidence="1"/>
<dbReference type="RefSeq" id="WP_068242200.1">
    <property type="nucleotide sequence ID" value="NZ_LPUY01000054.1"/>
</dbReference>
<dbReference type="Proteomes" id="UP000068382">
    <property type="component" value="Unassembled WGS sequence"/>
</dbReference>
<dbReference type="Gene3D" id="3.30.1330.40">
    <property type="entry name" value="RutC-like"/>
    <property type="match status" value="1"/>
</dbReference>
<dbReference type="PANTHER" id="PTHR47328:SF1">
    <property type="entry name" value="RUTC FAMILY PROTEIN YOAB"/>
    <property type="match status" value="1"/>
</dbReference>
<dbReference type="CDD" id="cd06150">
    <property type="entry name" value="YjgF_YER057c_UK114_like_2"/>
    <property type="match status" value="1"/>
</dbReference>
<name>A0A132BY26_9RHOB</name>
<sequence>MTEITYSHTTQRMSQIVTHGDTIYLAGQVGTAGASVTQQTQDCLAKIDALLAEAGSSKARILQATIWLADMADFAEMNAVWDAWVPEGRAPARACGESKLATPDFTVEILITAAKG</sequence>
<protein>
    <submittedName>
        <fullName evidence="1">2-iminobutanoate/2-iminopropanoate deaminase</fullName>
        <ecNumber evidence="1">3.5.99.10</ecNumber>
    </submittedName>
</protein>
<dbReference type="InterPro" id="IPR035959">
    <property type="entry name" value="RutC-like_sf"/>
</dbReference>
<dbReference type="PATRIC" id="fig|1768241.3.peg.1868"/>
<proteinExistence type="predicted"/>
<accession>A0A132BY26</accession>
<dbReference type="InterPro" id="IPR035709">
    <property type="entry name" value="YoaB-like"/>
</dbReference>
<organism evidence="1 2">
    <name type="scientific">Tritonibacter horizontis</name>
    <dbReference type="NCBI Taxonomy" id="1768241"/>
    <lineage>
        <taxon>Bacteria</taxon>
        <taxon>Pseudomonadati</taxon>
        <taxon>Pseudomonadota</taxon>
        <taxon>Alphaproteobacteria</taxon>
        <taxon>Rhodobacterales</taxon>
        <taxon>Paracoccaceae</taxon>
        <taxon>Tritonibacter</taxon>
    </lineage>
</organism>
<evidence type="ECO:0000313" key="1">
    <source>
        <dbReference type="EMBL" id="KUP93285.1"/>
    </source>
</evidence>
<dbReference type="OrthoDB" id="9803101at2"/>